<dbReference type="GO" id="GO:0004252">
    <property type="term" value="F:serine-type endopeptidase activity"/>
    <property type="evidence" value="ECO:0007669"/>
    <property type="project" value="TreeGrafter"/>
</dbReference>
<dbReference type="Gene3D" id="3.40.50.1820">
    <property type="entry name" value="alpha/beta hydrolase"/>
    <property type="match status" value="1"/>
</dbReference>
<name>A0A914VI49_9BILA</name>
<keyword evidence="1" id="KW-0378">Hydrolase</keyword>
<protein>
    <submittedName>
        <fullName evidence="4">Peptidase S9 prolyl oligopeptidase catalytic domain-containing protein</fullName>
    </submittedName>
</protein>
<dbReference type="SUPFAM" id="SSF53474">
    <property type="entry name" value="alpha/beta-Hydrolases"/>
    <property type="match status" value="1"/>
</dbReference>
<reference evidence="4" key="1">
    <citation type="submission" date="2022-11" db="UniProtKB">
        <authorList>
            <consortium name="WormBaseParasite"/>
        </authorList>
    </citation>
    <scope>IDENTIFICATION</scope>
</reference>
<evidence type="ECO:0000256" key="1">
    <source>
        <dbReference type="ARBA" id="ARBA00022801"/>
    </source>
</evidence>
<dbReference type="Pfam" id="PF00326">
    <property type="entry name" value="Peptidase_S9"/>
    <property type="match status" value="1"/>
</dbReference>
<accession>A0A914VI49</accession>
<evidence type="ECO:0000313" key="4">
    <source>
        <dbReference type="WBParaSite" id="PSAMB.scaffold20239size746.g38038.t1"/>
    </source>
</evidence>
<keyword evidence="3" id="KW-1185">Reference proteome</keyword>
<evidence type="ECO:0000313" key="3">
    <source>
        <dbReference type="Proteomes" id="UP000887566"/>
    </source>
</evidence>
<evidence type="ECO:0000259" key="2">
    <source>
        <dbReference type="Pfam" id="PF00326"/>
    </source>
</evidence>
<dbReference type="AlphaFoldDB" id="A0A914VI49"/>
<dbReference type="PANTHER" id="PTHR42776">
    <property type="entry name" value="SERINE PEPTIDASE S9 FAMILY MEMBER"/>
    <property type="match status" value="1"/>
</dbReference>
<proteinExistence type="predicted"/>
<dbReference type="GO" id="GO:0006508">
    <property type="term" value="P:proteolysis"/>
    <property type="evidence" value="ECO:0007669"/>
    <property type="project" value="InterPro"/>
</dbReference>
<dbReference type="WBParaSite" id="PSAMB.scaffold20239size746.g38038.t1">
    <property type="protein sequence ID" value="PSAMB.scaffold20239size746.g38038.t1"/>
    <property type="gene ID" value="PSAMB.scaffold20239size746.g38038"/>
</dbReference>
<dbReference type="PANTHER" id="PTHR42776:SF27">
    <property type="entry name" value="DIPEPTIDYL PEPTIDASE FAMILY MEMBER 6"/>
    <property type="match status" value="1"/>
</dbReference>
<organism evidence="3 4">
    <name type="scientific">Plectus sambesii</name>
    <dbReference type="NCBI Taxonomy" id="2011161"/>
    <lineage>
        <taxon>Eukaryota</taxon>
        <taxon>Metazoa</taxon>
        <taxon>Ecdysozoa</taxon>
        <taxon>Nematoda</taxon>
        <taxon>Chromadorea</taxon>
        <taxon>Plectida</taxon>
        <taxon>Plectina</taxon>
        <taxon>Plectoidea</taxon>
        <taxon>Plectidae</taxon>
        <taxon>Plectus</taxon>
    </lineage>
</organism>
<dbReference type="Proteomes" id="UP000887566">
    <property type="component" value="Unplaced"/>
</dbReference>
<dbReference type="InterPro" id="IPR001375">
    <property type="entry name" value="Peptidase_S9_cat"/>
</dbReference>
<sequence length="113" mass="12091">CNYRGSAGFGKKFLNAGNGEWAGKMHDDLIDAVVWAIDNKIAIPNKIAIEGASYGGYAALVGLTFTPDVFACGIDMVGPSNLLTLLETIPPYWKPMFHSFVKRIGGDPTTPEG</sequence>
<dbReference type="InterPro" id="IPR029058">
    <property type="entry name" value="AB_hydrolase_fold"/>
</dbReference>
<feature type="domain" description="Peptidase S9 prolyl oligopeptidase catalytic" evidence="2">
    <location>
        <begin position="1"/>
        <end position="86"/>
    </location>
</feature>